<gene>
    <name evidence="1" type="ORF">SAMN04489726_1051</name>
</gene>
<dbReference type="AlphaFoldDB" id="A0A1G9SC75"/>
<sequence length="83" mass="9496">MKNDRTWGSRYLRSSFEYGHESSVLVCDKEPDDSYVRGYFTMFDGQTITLRNDFSSKCASRHMQAPESRFVVSPCARTATDAP</sequence>
<reference evidence="1 2" key="1">
    <citation type="submission" date="2016-10" db="EMBL/GenBank/DDBJ databases">
        <authorList>
            <person name="de Groot N.N."/>
        </authorList>
    </citation>
    <scope>NUCLEOTIDE SEQUENCE [LARGE SCALE GENOMIC DNA]</scope>
    <source>
        <strain evidence="1 2">DSM 44149</strain>
    </source>
</reference>
<keyword evidence="2" id="KW-1185">Reference proteome</keyword>
<protein>
    <submittedName>
        <fullName evidence="1">Uncharacterized protein</fullName>
    </submittedName>
</protein>
<evidence type="ECO:0000313" key="2">
    <source>
        <dbReference type="Proteomes" id="UP000183376"/>
    </source>
</evidence>
<dbReference type="EMBL" id="LT629701">
    <property type="protein sequence ID" value="SDM32920.1"/>
    <property type="molecule type" value="Genomic_DNA"/>
</dbReference>
<accession>A0A1G9SC75</accession>
<dbReference type="Proteomes" id="UP000183376">
    <property type="component" value="Chromosome I"/>
</dbReference>
<organism evidence="1 2">
    <name type="scientific">Allokutzneria albata</name>
    <name type="common">Kibdelosporangium albatum</name>
    <dbReference type="NCBI Taxonomy" id="211114"/>
    <lineage>
        <taxon>Bacteria</taxon>
        <taxon>Bacillati</taxon>
        <taxon>Actinomycetota</taxon>
        <taxon>Actinomycetes</taxon>
        <taxon>Pseudonocardiales</taxon>
        <taxon>Pseudonocardiaceae</taxon>
        <taxon>Allokutzneria</taxon>
    </lineage>
</organism>
<evidence type="ECO:0000313" key="1">
    <source>
        <dbReference type="EMBL" id="SDM32920.1"/>
    </source>
</evidence>
<dbReference type="STRING" id="211114.SAMN04489726_1051"/>
<proteinExistence type="predicted"/>
<name>A0A1G9SC75_ALLAB</name>